<name>A0A0B7FC21_THACB</name>
<reference evidence="1 2" key="1">
    <citation type="submission" date="2014-11" db="EMBL/GenBank/DDBJ databases">
        <authorList>
            <person name="Wibberg Daniel"/>
        </authorList>
    </citation>
    <scope>NUCLEOTIDE SEQUENCE [LARGE SCALE GENOMIC DNA]</scope>
    <source>
        <strain evidence="1">Rhizoctonia solani AG1-IB 7/3/14</strain>
    </source>
</reference>
<dbReference type="EMBL" id="LN679101">
    <property type="protein sequence ID" value="CEL55075.1"/>
    <property type="molecule type" value="Genomic_DNA"/>
</dbReference>
<accession>A0A0B7FC21</accession>
<keyword evidence="2" id="KW-1185">Reference proteome</keyword>
<sequence>MFSYTLEILDKLTYPVLDMAAACGGHIRLLGRSIVYAHVGHVHTIQAPRDSTEMMGLIPYPIVDSSMCRLVSSVEHSRTPP</sequence>
<gene>
    <name evidence="1" type="ORF">RSOLAG1IB_01083</name>
</gene>
<protein>
    <submittedName>
        <fullName evidence="1">Uncharacterized protein</fullName>
    </submittedName>
</protein>
<evidence type="ECO:0000313" key="1">
    <source>
        <dbReference type="EMBL" id="CEL55075.1"/>
    </source>
</evidence>
<dbReference type="Proteomes" id="UP000059188">
    <property type="component" value="Unassembled WGS sequence"/>
</dbReference>
<organism evidence="1 2">
    <name type="scientific">Thanatephorus cucumeris (strain AG1-IB / isolate 7/3/14)</name>
    <name type="common">Lettuce bottom rot fungus</name>
    <name type="synonym">Rhizoctonia solani</name>
    <dbReference type="NCBI Taxonomy" id="1108050"/>
    <lineage>
        <taxon>Eukaryota</taxon>
        <taxon>Fungi</taxon>
        <taxon>Dikarya</taxon>
        <taxon>Basidiomycota</taxon>
        <taxon>Agaricomycotina</taxon>
        <taxon>Agaricomycetes</taxon>
        <taxon>Cantharellales</taxon>
        <taxon>Ceratobasidiaceae</taxon>
        <taxon>Rhizoctonia</taxon>
        <taxon>Rhizoctonia solani AG-1</taxon>
    </lineage>
</organism>
<dbReference type="AlphaFoldDB" id="A0A0B7FC21"/>
<proteinExistence type="predicted"/>
<evidence type="ECO:0000313" key="2">
    <source>
        <dbReference type="Proteomes" id="UP000059188"/>
    </source>
</evidence>